<evidence type="ECO:0000256" key="6">
    <source>
        <dbReference type="SAM" id="SignalP"/>
    </source>
</evidence>
<dbReference type="Gene3D" id="2.40.160.20">
    <property type="match status" value="1"/>
</dbReference>
<reference evidence="8 9" key="1">
    <citation type="submission" date="2016-10" db="EMBL/GenBank/DDBJ databases">
        <authorList>
            <person name="Varghese N."/>
            <person name="Submissions S."/>
        </authorList>
    </citation>
    <scope>NUCLEOTIDE SEQUENCE [LARGE SCALE GENOMIC DNA]</scope>
    <source>
        <strain evidence="8 9">DSM 26672</strain>
    </source>
</reference>
<keyword evidence="4" id="KW-0998">Cell outer membrane</keyword>
<evidence type="ECO:0000256" key="1">
    <source>
        <dbReference type="ARBA" id="ARBA00004442"/>
    </source>
</evidence>
<comment type="subcellular location">
    <subcellularLocation>
        <location evidence="1">Cell outer membrane</location>
    </subcellularLocation>
</comment>
<keyword evidence="9" id="KW-1185">Reference proteome</keyword>
<gene>
    <name evidence="8" type="ORF">SAMN05421844_104372</name>
</gene>
<proteinExistence type="inferred from homology"/>
<dbReference type="Proteomes" id="UP000199468">
    <property type="component" value="Unassembled WGS sequence"/>
</dbReference>
<keyword evidence="2 6" id="KW-0732">Signal</keyword>
<comment type="similarity">
    <text evidence="5">Belongs to the Omp25/RopB family.</text>
</comment>
<name>A0ABY0P1N1_9HYPH</name>
<sequence length="234" mass="24702">MTKLFRTGLTALAILLSGAAGAADLSKVALPPAPDLPALYSWTGFYAGLQGGYAWGDSRVRMSAPGGAFAPVRFRVGADSAFGGAHAGFNYQLGGIVLGVEGDVEALNNRSRFDGIGLSARVSQDWQGSARARLGLAFDRWMIYGTGGVSFTEYERRIFAPGAGFGERLTSARTGWNVGAGVNFAFTDHLILGAEYRYTDFGRNRFASSGAFPGLSGSQELSSHSARASVAYKF</sequence>
<feature type="domain" description="Outer membrane protein beta-barrel" evidence="7">
    <location>
        <begin position="24"/>
        <end position="234"/>
    </location>
</feature>
<dbReference type="InterPro" id="IPR051692">
    <property type="entry name" value="OMP-like"/>
</dbReference>
<dbReference type="PANTHER" id="PTHR34001:SF3">
    <property type="entry name" value="BLL7405 PROTEIN"/>
    <property type="match status" value="1"/>
</dbReference>
<evidence type="ECO:0000256" key="4">
    <source>
        <dbReference type="ARBA" id="ARBA00023237"/>
    </source>
</evidence>
<evidence type="ECO:0000256" key="2">
    <source>
        <dbReference type="ARBA" id="ARBA00022729"/>
    </source>
</evidence>
<dbReference type="Pfam" id="PF13505">
    <property type="entry name" value="OMP_b-brl"/>
    <property type="match status" value="1"/>
</dbReference>
<dbReference type="EMBL" id="FNBZ01000004">
    <property type="protein sequence ID" value="SDG56879.1"/>
    <property type="molecule type" value="Genomic_DNA"/>
</dbReference>
<protein>
    <submittedName>
        <fullName evidence="8">Outer membrane immunogenic protein</fullName>
    </submittedName>
</protein>
<dbReference type="PANTHER" id="PTHR34001">
    <property type="entry name" value="BLL7405 PROTEIN"/>
    <property type="match status" value="1"/>
</dbReference>
<evidence type="ECO:0000313" key="8">
    <source>
        <dbReference type="EMBL" id="SDG56879.1"/>
    </source>
</evidence>
<keyword evidence="3" id="KW-0472">Membrane</keyword>
<evidence type="ECO:0000313" key="9">
    <source>
        <dbReference type="Proteomes" id="UP000199468"/>
    </source>
</evidence>
<dbReference type="RefSeq" id="WP_170843409.1">
    <property type="nucleotide sequence ID" value="NZ_FNBZ01000004.1"/>
</dbReference>
<comment type="caution">
    <text evidence="8">The sequence shown here is derived from an EMBL/GenBank/DDBJ whole genome shotgun (WGS) entry which is preliminary data.</text>
</comment>
<feature type="signal peptide" evidence="6">
    <location>
        <begin position="1"/>
        <end position="22"/>
    </location>
</feature>
<evidence type="ECO:0000256" key="5">
    <source>
        <dbReference type="ARBA" id="ARBA00038306"/>
    </source>
</evidence>
<organism evidence="8 9">
    <name type="scientific">Bosea robiniae</name>
    <dbReference type="NCBI Taxonomy" id="1036780"/>
    <lineage>
        <taxon>Bacteria</taxon>
        <taxon>Pseudomonadati</taxon>
        <taxon>Pseudomonadota</taxon>
        <taxon>Alphaproteobacteria</taxon>
        <taxon>Hyphomicrobiales</taxon>
        <taxon>Boseaceae</taxon>
        <taxon>Bosea</taxon>
    </lineage>
</organism>
<evidence type="ECO:0000259" key="7">
    <source>
        <dbReference type="Pfam" id="PF13505"/>
    </source>
</evidence>
<dbReference type="InterPro" id="IPR011250">
    <property type="entry name" value="OMP/PagP_B-barrel"/>
</dbReference>
<dbReference type="InterPro" id="IPR027385">
    <property type="entry name" value="Beta-barrel_OMP"/>
</dbReference>
<feature type="chain" id="PRO_5045345186" evidence="6">
    <location>
        <begin position="23"/>
        <end position="234"/>
    </location>
</feature>
<accession>A0ABY0P1N1</accession>
<dbReference type="SUPFAM" id="SSF56925">
    <property type="entry name" value="OMPA-like"/>
    <property type="match status" value="1"/>
</dbReference>
<evidence type="ECO:0000256" key="3">
    <source>
        <dbReference type="ARBA" id="ARBA00023136"/>
    </source>
</evidence>